<feature type="region of interest" description="Disordered" evidence="1">
    <location>
        <begin position="1077"/>
        <end position="1142"/>
    </location>
</feature>
<dbReference type="EMBL" id="CDMY01000781">
    <property type="protein sequence ID" value="CEM33359.1"/>
    <property type="molecule type" value="Genomic_DNA"/>
</dbReference>
<gene>
    <name evidence="2" type="ORF">Vbra_18516</name>
</gene>
<keyword evidence="3" id="KW-1185">Reference proteome</keyword>
<accession>A0A0G4GRW8</accession>
<dbReference type="InterPro" id="IPR043136">
    <property type="entry name" value="B30.2/SPRY_sf"/>
</dbReference>
<dbReference type="PANTHER" id="PTHR24216:SF65">
    <property type="entry name" value="PAXILLIN-LIKE PROTEIN 1"/>
    <property type="match status" value="1"/>
</dbReference>
<feature type="region of interest" description="Disordered" evidence="1">
    <location>
        <begin position="1628"/>
        <end position="1680"/>
    </location>
</feature>
<dbReference type="InParanoid" id="A0A0G4GRW8"/>
<feature type="compositionally biased region" description="Low complexity" evidence="1">
    <location>
        <begin position="452"/>
        <end position="467"/>
    </location>
</feature>
<feature type="compositionally biased region" description="Low complexity" evidence="1">
    <location>
        <begin position="1438"/>
        <end position="1448"/>
    </location>
</feature>
<feature type="region of interest" description="Disordered" evidence="1">
    <location>
        <begin position="672"/>
        <end position="711"/>
    </location>
</feature>
<feature type="compositionally biased region" description="Pro residues" evidence="1">
    <location>
        <begin position="231"/>
        <end position="240"/>
    </location>
</feature>
<evidence type="ECO:0000313" key="2">
    <source>
        <dbReference type="EMBL" id="CEM33359.1"/>
    </source>
</evidence>
<organism evidence="2 3">
    <name type="scientific">Vitrella brassicaformis (strain CCMP3155)</name>
    <dbReference type="NCBI Taxonomy" id="1169540"/>
    <lineage>
        <taxon>Eukaryota</taxon>
        <taxon>Sar</taxon>
        <taxon>Alveolata</taxon>
        <taxon>Colpodellida</taxon>
        <taxon>Vitrellaceae</taxon>
        <taxon>Vitrella</taxon>
    </lineage>
</organism>
<reference evidence="2 3" key="1">
    <citation type="submission" date="2014-11" db="EMBL/GenBank/DDBJ databases">
        <authorList>
            <person name="Zhu J."/>
            <person name="Qi W."/>
            <person name="Song R."/>
        </authorList>
    </citation>
    <scope>NUCLEOTIDE SEQUENCE [LARGE SCALE GENOMIC DNA]</scope>
</reference>
<feature type="compositionally biased region" description="Basic and acidic residues" evidence="1">
    <location>
        <begin position="483"/>
        <end position="494"/>
    </location>
</feature>
<evidence type="ECO:0000313" key="3">
    <source>
        <dbReference type="Proteomes" id="UP000041254"/>
    </source>
</evidence>
<dbReference type="Proteomes" id="UP000041254">
    <property type="component" value="Unassembled WGS sequence"/>
</dbReference>
<protein>
    <submittedName>
        <fullName evidence="2">Uncharacterized protein</fullName>
    </submittedName>
</protein>
<feature type="compositionally biased region" description="Pro residues" evidence="1">
    <location>
        <begin position="1370"/>
        <end position="1390"/>
    </location>
</feature>
<feature type="compositionally biased region" description="Low complexity" evidence="1">
    <location>
        <begin position="1578"/>
        <end position="1605"/>
    </location>
</feature>
<name>A0A0G4GRW8_VITBC</name>
<feature type="region of interest" description="Disordered" evidence="1">
    <location>
        <begin position="1535"/>
        <end position="1610"/>
    </location>
</feature>
<proteinExistence type="predicted"/>
<sequence>MAETPVAGADTQFPSTAPARHLHYAANTRLQQTTWDRCLVVENVSSPARATAVQLLEKPFSHPNSPRDFFYVQILSRRRPGCKSTHEELNPALPCSRVVLGMAERLFPLSDSPGQYGNSIGWNTMSGWCLHRGTAVVRETSTVKVGDELGIWVEFIRASTPPVGEQQQPYPTAVTPHRFTRRIWFALNGSLIAFHDLEPREDLLPTVTLLEPGDRVCLFPHLFASPFRPPAPSSLPPVPSPRSFAGLVDSKGGGAGQPAAAPGFPQDGGLFMTPAYVTATQGTLKNTIQGNISKRGTVRVTEALSRDLNYYEVVVLNVQKIGPPGLTVGIATADQLLTEPLETGLDAARGVLLNRHRDGHCSVTEVEEEISISTGDCIGCGIIWASPELLSGQQTTLTRITAMMGFGGAKKSPSREQRSRGSSIQEEPPDIAPTSPSSPSAASQQNRPPLPKTKTTAAAAAAPADAPRMVSLPFLFDRSGGAGRKESGAGKEKSPQSLDGGTPHGERNQVDELESLLKRQQTKDTRVKLFSLVTVGNAGRFTARAANAAHLAKMEAIFASSLDESLQSIGAAVHEQLSFYLDQLKSQANLSTKDTTQLQTILRQFSSFDHTIHEGEEDTEEANAWAQLEPGGESPAAAEGTAVLALPTVTSEEPPPPEAPDDLLWADMAKDTTSVQEQQEPTQQQQQPPPQPPQPQQQEPPRSPAPGASEEPHSIVLHETAADRQRRASQESLLSVAPSLRESSPSGGRLRSMASRAGGGRRQVASPGMGLGGVGCVFVTLNGRLVGSCQPEWLKRDTKVYPAFTLDGGVSVRYWAPKEARGIMDFSESSETRPPSLYSQSLSLSYLKDIVVKQFGPFACHRCVFNGWSIVSGDVPVPTKGRAAAAIVFRRPLSPGNPFFEVTLTDTTDVLIGLGGDHRNFRNDQPPRIGDEMHSLAIHPRLGVMQTNRENSPLPLQWTAQIGDRVRLSASFGAHGEFDHAVVVGVNEDVVGEYPVLMSTASLHPTVIFNAPNQTVNVRFAGPFAEDDHGGEGSSDLAQHVLRCIRAQTSLNHHPPTASPRPTPIPLAASQIKTVTLPSAANGGGHEDTRRPLSVSGDLHSQTHSRRSSIMSARSQRSNEQREKDRETCRERERGLVKEDLEPPGRTRETALAAAMRNSALALADIRAASRAPDLLPSGGPLPVIRAALPASLRHVDPAYSPATMAQLCSLLQRMAVLSLDDRGARLKRFGPISGEWLAPNRENFIEVLNAAEMLDIAHQRFRTSTHGQVELTAQGEVIESLSKGISRAPSILPVVAVHGADLSFQIQPPKSRFETIFDEMRMGEQQTGEAAKGRKSLEKGALSPLQRLLSPDQSRFPAEAPKAPQNETSPPPEDTPSPEGSPEPTPDHQPPSATQPRRPAHGRELVKRLKQKVQVARVLARFHRGMTKTGDISKTHTSASVPSSRRSSTAEKEDDRLEVFRRSQARRVSLLGKAPAMAVHDMSAATKGTSVVDLDSGTVLTYMNNMHNLVREAAPVNEFALRPKRGSQIFLDFTTENQEYSPAPSTPRSRHTKRQASQTPKRIPFRRLDSTGPTPASRRSSTTHLRTSIASITARTPTHTTPAANNDLEGIHARRASIVHIANRRASISMSGRASPAQLSQRSHVSRESSRSQLDTPTASPRRTGGAMRAQSKRHAVADRHALVQKVRIKKLAQKQAGLADDEMIIEEHPASTEGEVAGEFLRVGGHADRRRGEKAGTATLSEQRRNKLLTYLSGRPQNVQGINRRRTLRRLSITANDNMSVQDAAKAAAEFYSAKMGTQGPTR</sequence>
<feature type="compositionally biased region" description="Low complexity" evidence="1">
    <location>
        <begin position="746"/>
        <end position="756"/>
    </location>
</feature>
<feature type="compositionally biased region" description="Basic and acidic residues" evidence="1">
    <location>
        <begin position="1117"/>
        <end position="1142"/>
    </location>
</feature>
<feature type="region of interest" description="Disordered" evidence="1">
    <location>
        <begin position="405"/>
        <end position="507"/>
    </location>
</feature>
<feature type="compositionally biased region" description="Low complexity" evidence="1">
    <location>
        <begin position="676"/>
        <end position="686"/>
    </location>
</feature>
<evidence type="ECO:0000256" key="1">
    <source>
        <dbReference type="SAM" id="MobiDB-lite"/>
    </source>
</evidence>
<feature type="region of interest" description="Disordered" evidence="1">
    <location>
        <begin position="723"/>
        <end position="766"/>
    </location>
</feature>
<feature type="region of interest" description="Disordered" evidence="1">
    <location>
        <begin position="1348"/>
        <end position="1402"/>
    </location>
</feature>
<dbReference type="Gene3D" id="2.60.120.920">
    <property type="match status" value="2"/>
</dbReference>
<dbReference type="VEuPathDB" id="CryptoDB:Vbra_18516"/>
<feature type="compositionally biased region" description="Low complexity" evidence="1">
    <location>
        <begin position="432"/>
        <end position="443"/>
    </location>
</feature>
<feature type="region of interest" description="Disordered" evidence="1">
    <location>
        <begin position="231"/>
        <end position="264"/>
    </location>
</feature>
<feature type="region of interest" description="Disordered" evidence="1">
    <location>
        <begin position="1427"/>
        <end position="1457"/>
    </location>
</feature>
<dbReference type="PANTHER" id="PTHR24216">
    <property type="entry name" value="PAXILLIN-RELATED"/>
    <property type="match status" value="1"/>
</dbReference>
<feature type="compositionally biased region" description="Polar residues" evidence="1">
    <location>
        <begin position="1652"/>
        <end position="1662"/>
    </location>
</feature>
<feature type="compositionally biased region" description="Polar residues" evidence="1">
    <location>
        <begin position="1628"/>
        <end position="1644"/>
    </location>
</feature>